<protein>
    <recommendedName>
        <fullName evidence="5">Short-chain dehydrogenase TIC 32, chloroplastic-like</fullName>
    </recommendedName>
</protein>
<dbReference type="AlphaFoldDB" id="A0A5B7AUI6"/>
<dbReference type="InterPro" id="IPR036291">
    <property type="entry name" value="NAD(P)-bd_dom_sf"/>
</dbReference>
<dbReference type="InterPro" id="IPR002347">
    <property type="entry name" value="SDR_fam"/>
</dbReference>
<dbReference type="SUPFAM" id="SSF51735">
    <property type="entry name" value="NAD(P)-binding Rossmann-fold domains"/>
    <property type="match status" value="1"/>
</dbReference>
<dbReference type="PANTHER" id="PTHR24320">
    <property type="entry name" value="RETINOL DEHYDROGENASE"/>
    <property type="match status" value="1"/>
</dbReference>
<name>A0A5B7AUI6_DAVIN</name>
<evidence type="ECO:0000313" key="4">
    <source>
        <dbReference type="EMBL" id="MPA60372.1"/>
    </source>
</evidence>
<dbReference type="Gene3D" id="3.40.50.720">
    <property type="entry name" value="NAD(P)-binding Rossmann-like Domain"/>
    <property type="match status" value="1"/>
</dbReference>
<keyword evidence="2" id="KW-0560">Oxidoreductase</keyword>
<dbReference type="Pfam" id="PF00106">
    <property type="entry name" value="adh_short"/>
    <property type="match status" value="1"/>
</dbReference>
<dbReference type="PANTHER" id="PTHR24320:SF114">
    <property type="entry name" value="OS03G0115700 PROTEIN"/>
    <property type="match status" value="1"/>
</dbReference>
<gene>
    <name evidence="4" type="ORF">Din_029813</name>
</gene>
<dbReference type="PRINTS" id="PR00080">
    <property type="entry name" value="SDRFAMILY"/>
</dbReference>
<proteinExistence type="inferred from homology"/>
<dbReference type="EMBL" id="GHES01029813">
    <property type="protein sequence ID" value="MPA60372.1"/>
    <property type="molecule type" value="Transcribed_RNA"/>
</dbReference>
<organism evidence="4">
    <name type="scientific">Davidia involucrata</name>
    <name type="common">Dove tree</name>
    <dbReference type="NCBI Taxonomy" id="16924"/>
    <lineage>
        <taxon>Eukaryota</taxon>
        <taxon>Viridiplantae</taxon>
        <taxon>Streptophyta</taxon>
        <taxon>Embryophyta</taxon>
        <taxon>Tracheophyta</taxon>
        <taxon>Spermatophyta</taxon>
        <taxon>Magnoliopsida</taxon>
        <taxon>eudicotyledons</taxon>
        <taxon>Gunneridae</taxon>
        <taxon>Pentapetalae</taxon>
        <taxon>asterids</taxon>
        <taxon>Cornales</taxon>
        <taxon>Nyssaceae</taxon>
        <taxon>Davidia</taxon>
    </lineage>
</organism>
<evidence type="ECO:0000256" key="2">
    <source>
        <dbReference type="ARBA" id="ARBA00023002"/>
    </source>
</evidence>
<comment type="similarity">
    <text evidence="1 3">Belongs to the short-chain dehydrogenases/reductases (SDR) family.</text>
</comment>
<evidence type="ECO:0000256" key="1">
    <source>
        <dbReference type="ARBA" id="ARBA00006484"/>
    </source>
</evidence>
<dbReference type="PRINTS" id="PR00081">
    <property type="entry name" value="GDHRDH"/>
</dbReference>
<evidence type="ECO:0000256" key="3">
    <source>
        <dbReference type="RuleBase" id="RU000363"/>
    </source>
</evidence>
<dbReference type="GO" id="GO:0016491">
    <property type="term" value="F:oxidoreductase activity"/>
    <property type="evidence" value="ECO:0007669"/>
    <property type="project" value="UniProtKB-KW"/>
</dbReference>
<accession>A0A5B7AUI6</accession>
<evidence type="ECO:0008006" key="5">
    <source>
        <dbReference type="Google" id="ProtNLM"/>
    </source>
</evidence>
<reference evidence="4" key="1">
    <citation type="submission" date="2019-08" db="EMBL/GenBank/DDBJ databases">
        <title>Reference gene set and small RNA set construction with multiple tissues from Davidia involucrata Baill.</title>
        <authorList>
            <person name="Yang H."/>
            <person name="Zhou C."/>
            <person name="Li G."/>
            <person name="Wang J."/>
            <person name="Gao P."/>
            <person name="Wang M."/>
            <person name="Wang R."/>
            <person name="Zhao Y."/>
        </authorList>
    </citation>
    <scope>NUCLEOTIDE SEQUENCE</scope>
    <source>
        <tissue evidence="4">Mixed with DoveR01_LX</tissue>
    </source>
</reference>
<sequence length="366" mass="40285">MYRKSGIAKVRISQRVHRAFRWLESKVSSQNLPHVLIGSIGPSGYGSKSTAEQVTDNSPDLRSITAIITGATSGIGAETARVLAKRGARLVLPARSLKAAEDAKARIVSEFPESEILVMPLDLSSLNSVRNFVGEFDSLNLPLNLLINNAGKFSHDHAISEDGIEMTFATNYLGHFLLTKLLLKKMIETAKMTGVQGRIVNVSSSIHSWFSGDLIPYLGLITRNKRYYDATRAYALSKLANVLHTKELAQRLKRMEANVTANCVHPGIVRTRLTRDREGLITDLVFFLASKLLKTIPQAAATTCYVATHPRLVNVTAKYFADCNEAWTSKLGSNSTEAARLWSTSEIMISRISKAVFDTFNGLDSK</sequence>